<dbReference type="Proteomes" id="UP000237347">
    <property type="component" value="Unassembled WGS sequence"/>
</dbReference>
<dbReference type="SUPFAM" id="SSF52540">
    <property type="entry name" value="P-loop containing nucleoside triphosphate hydrolases"/>
    <property type="match status" value="1"/>
</dbReference>
<protein>
    <submittedName>
        <fullName evidence="10">Atpase arsa1</fullName>
    </submittedName>
</protein>
<dbReference type="Gene3D" id="3.40.50.300">
    <property type="entry name" value="P-loop containing nucleotide triphosphate hydrolases"/>
    <property type="match status" value="1"/>
</dbReference>
<keyword evidence="7" id="KW-0862">Zinc</keyword>
<accession>A0AAW0LDU5</accession>
<keyword evidence="7" id="KW-0479">Metal-binding</keyword>
<dbReference type="GO" id="GO:0008270">
    <property type="term" value="F:zinc ion binding"/>
    <property type="evidence" value="ECO:0007669"/>
    <property type="project" value="UniProtKB-KW"/>
</dbReference>
<evidence type="ECO:0000256" key="4">
    <source>
        <dbReference type="ARBA" id="ARBA00022840"/>
    </source>
</evidence>
<dbReference type="Pfam" id="PF02374">
    <property type="entry name" value="ArsA_ATPase"/>
    <property type="match status" value="1"/>
</dbReference>
<keyword evidence="2" id="KW-0547">Nucleotide-binding</keyword>
<evidence type="ECO:0000256" key="8">
    <source>
        <dbReference type="SAM" id="MobiDB-lite"/>
    </source>
</evidence>
<organism evidence="10 11">
    <name type="scientific">Quercus suber</name>
    <name type="common">Cork oak</name>
    <dbReference type="NCBI Taxonomy" id="58331"/>
    <lineage>
        <taxon>Eukaryota</taxon>
        <taxon>Viridiplantae</taxon>
        <taxon>Streptophyta</taxon>
        <taxon>Embryophyta</taxon>
        <taxon>Tracheophyta</taxon>
        <taxon>Spermatophyta</taxon>
        <taxon>Magnoliopsida</taxon>
        <taxon>eudicotyledons</taxon>
        <taxon>Gunneridae</taxon>
        <taxon>Pentapetalae</taxon>
        <taxon>rosids</taxon>
        <taxon>fabids</taxon>
        <taxon>Fagales</taxon>
        <taxon>Fagaceae</taxon>
        <taxon>Quercus</taxon>
    </lineage>
</organism>
<keyword evidence="5" id="KW-0809">Transit peptide</keyword>
<feature type="region of interest" description="Disordered" evidence="8">
    <location>
        <begin position="57"/>
        <end position="97"/>
    </location>
</feature>
<evidence type="ECO:0000313" key="11">
    <source>
        <dbReference type="Proteomes" id="UP000237347"/>
    </source>
</evidence>
<dbReference type="AlphaFoldDB" id="A0AAW0LDU5"/>
<gene>
    <name evidence="10" type="primary">ARSA1_1</name>
    <name evidence="10" type="ORF">CFP56_004625</name>
</gene>
<feature type="compositionally biased region" description="Basic and acidic residues" evidence="8">
    <location>
        <begin position="66"/>
        <end position="82"/>
    </location>
</feature>
<evidence type="ECO:0000256" key="6">
    <source>
        <dbReference type="ARBA" id="ARBA00048778"/>
    </source>
</evidence>
<reference evidence="10 11" key="1">
    <citation type="journal article" date="2018" name="Sci. Data">
        <title>The draft genome sequence of cork oak.</title>
        <authorList>
            <person name="Ramos A.M."/>
            <person name="Usie A."/>
            <person name="Barbosa P."/>
            <person name="Barros P.M."/>
            <person name="Capote T."/>
            <person name="Chaves I."/>
            <person name="Simoes F."/>
            <person name="Abreu I."/>
            <person name="Carrasquinho I."/>
            <person name="Faro C."/>
            <person name="Guimaraes J.B."/>
            <person name="Mendonca D."/>
            <person name="Nobrega F."/>
            <person name="Rodrigues L."/>
            <person name="Saibo N.J.M."/>
            <person name="Varela M.C."/>
            <person name="Egas C."/>
            <person name="Matos J."/>
            <person name="Miguel C.M."/>
            <person name="Oliveira M.M."/>
            <person name="Ricardo C.P."/>
            <person name="Goncalves S."/>
        </authorList>
    </citation>
    <scope>NUCLEOTIDE SEQUENCE [LARGE SCALE GENOMIC DNA]</scope>
    <source>
        <strain evidence="11">cv. HL8</strain>
    </source>
</reference>
<dbReference type="CDD" id="cd02035">
    <property type="entry name" value="ArsA"/>
    <property type="match status" value="1"/>
</dbReference>
<keyword evidence="7" id="KW-0863">Zinc-finger</keyword>
<keyword evidence="4" id="KW-0067">ATP-binding</keyword>
<dbReference type="PANTHER" id="PTHR10803:SF0">
    <property type="entry name" value="ATPASE GET3B"/>
    <property type="match status" value="1"/>
</dbReference>
<dbReference type="GO" id="GO:0016887">
    <property type="term" value="F:ATP hydrolysis activity"/>
    <property type="evidence" value="ECO:0007669"/>
    <property type="project" value="InterPro"/>
</dbReference>
<dbReference type="EMBL" id="PKMF04000125">
    <property type="protein sequence ID" value="KAK7848608.1"/>
    <property type="molecule type" value="Genomic_DNA"/>
</dbReference>
<dbReference type="GO" id="GO:0005524">
    <property type="term" value="F:ATP binding"/>
    <property type="evidence" value="ECO:0007669"/>
    <property type="project" value="UniProtKB-KW"/>
</dbReference>
<evidence type="ECO:0000256" key="5">
    <source>
        <dbReference type="ARBA" id="ARBA00022946"/>
    </source>
</evidence>
<dbReference type="InterPro" id="IPR027417">
    <property type="entry name" value="P-loop_NTPase"/>
</dbReference>
<dbReference type="InterPro" id="IPR016300">
    <property type="entry name" value="ATPase_ArsA/GET3"/>
</dbReference>
<sequence>MAARMFQKRLLSLFVRNQTQLQTHFPKSKESFWQSLQALPSANACFSRSEFCQRGIQTQTQPTSHANEDLENHETGTLKPDFDSVNAPSNINTNDSSTVKYSANSNLKPSARHDLAMIFTCRVCETRSVKTVCRESYDKGVVVARCGGCNNLHLIADHLGMFGQPGSIEEYLAARGEEVKKEKTMATRLVPSAFSAPLHSLASRSSMAMLDLVSCSPKTLTPFSLTKSFNFISLSTTRKPLTKSLQVRSVSTPAEGVTVFDDMVSGTKRKYYMLGGKGGVGKTSCAASLAVKFANSGHPTLVVSTDPAHSLSDSFAQDLTGGTLVPVEGPDSPLFALEINPEKAREEFRSATQKNGGTGVQDFMNGMGLGMLADQLGELKLGELLETPPPGLDEAMAISKVMQFLESQEYNMFTRIVFDTAPTGHTLRLLSLPDFLDASIGKILKFRQKIASATSAIKSVFGQEETRLDAADKLEKLRERMVKVRELFRDTDSTEFVIVTIPTVMAVSESSRLRASLKKENVPVKRLIVNQILPLLPQTASFDQSRALDMIRNDTELSSLELIQAPLELSVNKDPEV</sequence>
<evidence type="ECO:0000256" key="7">
    <source>
        <dbReference type="PROSITE-ProRule" id="PRU00834"/>
    </source>
</evidence>
<feature type="domain" description="DNL-type" evidence="9">
    <location>
        <begin position="110"/>
        <end position="204"/>
    </location>
</feature>
<dbReference type="GO" id="GO:0071816">
    <property type="term" value="P:tail-anchored membrane protein insertion into ER membrane"/>
    <property type="evidence" value="ECO:0007669"/>
    <property type="project" value="TreeGrafter"/>
</dbReference>
<keyword evidence="3" id="KW-0378">Hydrolase</keyword>
<evidence type="ECO:0000259" key="9">
    <source>
        <dbReference type="PROSITE" id="PS51501"/>
    </source>
</evidence>
<dbReference type="NCBIfam" id="TIGR00345">
    <property type="entry name" value="GET3_arsA_TRC40"/>
    <property type="match status" value="1"/>
</dbReference>
<dbReference type="InterPro" id="IPR007853">
    <property type="entry name" value="Znf_DNL-typ"/>
</dbReference>
<proteinExistence type="inferred from homology"/>
<feature type="compositionally biased region" description="Polar residues" evidence="8">
    <location>
        <begin position="86"/>
        <end position="97"/>
    </location>
</feature>
<dbReference type="PANTHER" id="PTHR10803">
    <property type="entry name" value="ARSENICAL PUMP-DRIVING ATPASE ARSENITE-TRANSLOCATING ATPASE"/>
    <property type="match status" value="1"/>
</dbReference>
<comment type="similarity">
    <text evidence="1">Belongs to the arsA ATPase family.</text>
</comment>
<evidence type="ECO:0000256" key="3">
    <source>
        <dbReference type="ARBA" id="ARBA00022801"/>
    </source>
</evidence>
<evidence type="ECO:0000256" key="1">
    <source>
        <dbReference type="ARBA" id="ARBA00011040"/>
    </source>
</evidence>
<comment type="catalytic activity">
    <reaction evidence="6">
        <text>ATP + H2O = ADP + phosphate + H(+)</text>
        <dbReference type="Rhea" id="RHEA:13065"/>
        <dbReference type="ChEBI" id="CHEBI:15377"/>
        <dbReference type="ChEBI" id="CHEBI:15378"/>
        <dbReference type="ChEBI" id="CHEBI:30616"/>
        <dbReference type="ChEBI" id="CHEBI:43474"/>
        <dbReference type="ChEBI" id="CHEBI:456216"/>
    </reaction>
    <physiologicalReaction direction="left-to-right" evidence="6">
        <dbReference type="Rhea" id="RHEA:13066"/>
    </physiologicalReaction>
</comment>
<dbReference type="Pfam" id="PF05180">
    <property type="entry name" value="zf-DNL"/>
    <property type="match status" value="1"/>
</dbReference>
<dbReference type="InterPro" id="IPR025723">
    <property type="entry name" value="ArsA/GET3_ATPase-like"/>
</dbReference>
<evidence type="ECO:0000313" key="10">
    <source>
        <dbReference type="EMBL" id="KAK7848608.1"/>
    </source>
</evidence>
<keyword evidence="11" id="KW-1185">Reference proteome</keyword>
<dbReference type="FunFam" id="3.40.50.300:FF:000936">
    <property type="entry name" value="Arsenical pump-driving ATPase"/>
    <property type="match status" value="1"/>
</dbReference>
<dbReference type="PROSITE" id="PS51501">
    <property type="entry name" value="ZF_DNL"/>
    <property type="match status" value="1"/>
</dbReference>
<comment type="caution">
    <text evidence="10">The sequence shown here is derived from an EMBL/GenBank/DDBJ whole genome shotgun (WGS) entry which is preliminary data.</text>
</comment>
<name>A0AAW0LDU5_QUESU</name>
<dbReference type="GO" id="GO:0043529">
    <property type="term" value="C:GET complex"/>
    <property type="evidence" value="ECO:0007669"/>
    <property type="project" value="TreeGrafter"/>
</dbReference>
<evidence type="ECO:0000256" key="2">
    <source>
        <dbReference type="ARBA" id="ARBA00022741"/>
    </source>
</evidence>